<accession>A0A0F6RAR8</accession>
<keyword evidence="11 15" id="KW-1176">Cytoplasmic inwards viral transport</keyword>
<evidence type="ECO:0000256" key="12">
    <source>
        <dbReference type="ARBA" id="ARBA00023125"/>
    </source>
</evidence>
<evidence type="ECO:0000256" key="15">
    <source>
        <dbReference type="HAMAP-Rule" id="MF_04003"/>
    </source>
</evidence>
<evidence type="ECO:0000256" key="11">
    <source>
        <dbReference type="ARBA" id="ARBA00023120"/>
    </source>
</evidence>
<dbReference type="Pfam" id="PF00513">
    <property type="entry name" value="Late_protein_L2"/>
    <property type="match status" value="1"/>
</dbReference>
<comment type="subcellular location">
    <subcellularLocation>
        <location evidence="15">Virion</location>
    </subcellularLocation>
    <subcellularLocation>
        <location evidence="15">Host nucleus</location>
    </subcellularLocation>
</comment>
<comment type="subunit">
    <text evidence="15">Interacts with major capsid protein L1. Interacts with E2; this interaction inhibits E2 transcriptional activity but not the DNA replication function E2. Interacts with host HSPA8; this interaction is required for L2 nuclear translocation. Interacts with host importins KPNB2 and KPNB3. Forms a complex with importin alpha2-beta1 heterodimers via interaction with the importin alpha2 adapter. Interacts with host DYNLT1; this interaction is essential for virus intracellular transport during entry. Interacts (via C-terminus) with host retromer subunits VPS35 AND VPS29.</text>
</comment>
<name>A0A0F6RAR8_9PAPI</name>
<comment type="function">
    <text evidence="15">Minor protein of the capsid that localizes along the inner surface of the virion, within the central cavities beneath the L1 pentamers. Plays a role in capsid stabilization through interaction with the major capsid protein L1. Once the virion enters the host cell, L2 escorts the genomic DNA into the nucleus by promoting escape from the endosomal compartments and traffic through the host Golgi network. Mechanistically, the C-terminus of L2 possesses a cell-penetrating peptide that protudes from the host endosome, interacts with host cytoplasmic retromer cargo and thereby mediates the capsid delivery to the host trans-Golgi network. Plays a role through its interaction with host dynein in the intracellular microtubule-dependent transport of viral capsid toward the nucleus. Mediates the viral genome import into the nucleus through binding to host importins. Once within the nucleus, L2 localizes viral genomes to host PML bodies in order to activate early gene expression for establishment of infection. Later on, promotes late gene expression by interacting with the viral E2 protein and by inhibiting its transcriptional activation functions. During virion assembly, encapsidates the genome by direct interaction with the viral DNA.</text>
</comment>
<comment type="PTM">
    <text evidence="15">Highly phosphorylated.</text>
</comment>
<evidence type="ECO:0000256" key="2">
    <source>
        <dbReference type="ARBA" id="ARBA00022553"/>
    </source>
</evidence>
<evidence type="ECO:0000256" key="1">
    <source>
        <dbReference type="ARBA" id="ARBA00022524"/>
    </source>
</evidence>
<dbReference type="GO" id="GO:0042025">
    <property type="term" value="C:host cell nucleus"/>
    <property type="evidence" value="ECO:0007669"/>
    <property type="project" value="UniProtKB-SubCell"/>
</dbReference>
<dbReference type="GO" id="GO:0043657">
    <property type="term" value="C:host cell"/>
    <property type="evidence" value="ECO:0007669"/>
    <property type="project" value="GOC"/>
</dbReference>
<keyword evidence="1 15" id="KW-1163">Viral penetration into host nucleus</keyword>
<dbReference type="RefSeq" id="YP_009177729.1">
    <property type="nucleotide sequence ID" value="NC_028267.1"/>
</dbReference>
<evidence type="ECO:0000256" key="8">
    <source>
        <dbReference type="ARBA" id="ARBA00022921"/>
    </source>
</evidence>
<gene>
    <name evidence="15 16" type="primary">L2</name>
</gene>
<organism evidence="16 17">
    <name type="scientific">Trichechus manatus latirostris papillomavirus 4</name>
    <dbReference type="NCBI Taxonomy" id="2848317"/>
    <lineage>
        <taxon>Viruses</taxon>
        <taxon>Monodnaviria</taxon>
        <taxon>Shotokuvirae</taxon>
        <taxon>Cossaviricota</taxon>
        <taxon>Papovaviricetes</taxon>
        <taxon>Zurhausenvirales</taxon>
        <taxon>Papillomaviridae</taxon>
        <taxon>Firstpapillomavirinae</taxon>
        <taxon>Rhopapillomavirus</taxon>
        <taxon>Rhopapillomavirus 2</taxon>
    </lineage>
</organism>
<evidence type="ECO:0000256" key="6">
    <source>
        <dbReference type="ARBA" id="ARBA00022812"/>
    </source>
</evidence>
<evidence type="ECO:0000256" key="13">
    <source>
        <dbReference type="ARBA" id="ARBA00023157"/>
    </source>
</evidence>
<evidence type="ECO:0000256" key="7">
    <source>
        <dbReference type="ARBA" id="ARBA00022844"/>
    </source>
</evidence>
<evidence type="ECO:0000256" key="3">
    <source>
        <dbReference type="ARBA" id="ARBA00022561"/>
    </source>
</evidence>
<keyword evidence="8 15" id="KW-0426">Late protein</keyword>
<comment type="caution">
    <text evidence="15">Lacks conserved residue(s) required for the propagation of feature annotation.</text>
</comment>
<evidence type="ECO:0000313" key="17">
    <source>
        <dbReference type="Proteomes" id="UP000142472"/>
    </source>
</evidence>
<evidence type="ECO:0000256" key="9">
    <source>
        <dbReference type="ARBA" id="ARBA00022952"/>
    </source>
</evidence>
<dbReference type="GO" id="GO:0046718">
    <property type="term" value="P:symbiont entry into host cell"/>
    <property type="evidence" value="ECO:0007669"/>
    <property type="project" value="UniProtKB-KW"/>
</dbReference>
<dbReference type="KEGG" id="vg:26131659"/>
<keyword evidence="4 15" id="KW-1048">Host nucleus</keyword>
<dbReference type="GO" id="GO:0075732">
    <property type="term" value="P:viral penetration into host nucleus"/>
    <property type="evidence" value="ECO:0007669"/>
    <property type="project" value="UniProtKB-KW"/>
</dbReference>
<evidence type="ECO:0000256" key="14">
    <source>
        <dbReference type="ARBA" id="ARBA00023296"/>
    </source>
</evidence>
<evidence type="ECO:0000256" key="10">
    <source>
        <dbReference type="ARBA" id="ARBA00023046"/>
    </source>
</evidence>
<keyword evidence="5 15" id="KW-0945">Host-virus interaction</keyword>
<dbReference type="InterPro" id="IPR000784">
    <property type="entry name" value="Late_L2"/>
</dbReference>
<keyword evidence="12 15" id="KW-0238">DNA-binding</keyword>
<keyword evidence="6" id="KW-1040">Host Golgi apparatus</keyword>
<reference evidence="16 17" key="1">
    <citation type="submission" date="2015-07" db="EMBL/GenBank/DDBJ databases">
        <title>Molecular Characterization of Two Novel Mucosotropic Papillomaviruses of a Florida Manatee (Trichechus manatus latirostris).</title>
        <authorList>
            <person name="Zahin M."/>
            <person name="Ghim S.-J."/>
            <person name="Khanal S."/>
            <person name="Bossart G.D."/>
            <person name="Jenson A.B."/>
            <person name="Joh J."/>
        </authorList>
    </citation>
    <scope>NUCLEOTIDE SEQUENCE [LARGE SCALE GENOMIC DNA]</scope>
    <source>
        <strain evidence="16">TmPV-4</strain>
    </source>
</reference>
<dbReference type="GO" id="GO:0075521">
    <property type="term" value="P:microtubule-dependent intracellular transport of viral material towards nucleus"/>
    <property type="evidence" value="ECO:0007669"/>
    <property type="project" value="UniProtKB-UniRule"/>
</dbReference>
<dbReference type="OrthoDB" id="8047at10239"/>
<dbReference type="Proteomes" id="UP000142472">
    <property type="component" value="Segment"/>
</dbReference>
<dbReference type="GO" id="GO:0005198">
    <property type="term" value="F:structural molecule activity"/>
    <property type="evidence" value="ECO:0007669"/>
    <property type="project" value="UniProtKB-UniRule"/>
</dbReference>
<dbReference type="GeneID" id="26131659"/>
<dbReference type="EMBL" id="KP205503">
    <property type="protein sequence ID" value="AKE50906.1"/>
    <property type="molecule type" value="Genomic_DNA"/>
</dbReference>
<sequence length="517" mass="55559">MPRLRTRRATVEDIYRSCRPTNTCSADVINAVEQNTLADRFLKWISSFLYFGNLGISTGSGGGGRLGYTPLVPSRPAVSTSAARPPVVTDTIGALDILGPTPGQIDAASPSIVPLTDGTASGTLDIETIAEIQPPPPPHGGAGLGGFAETEGAVLPSSDPPIQPAISHTQFNNPAFEVTNSTPDNIGEISTGDHVIVSHEGSGQSVGEAPSIPLHDLQPSSTSFDTDIIMETDFGGRTSTPAADPTVRGDRAVLYGRRVAQRPLTDPTFLNRPQDLAIFDNPAFDPEESFDLPKAPDTVEAAPHSDFTDVVHIGRPRYGLSQDGHVRLSRLGTQAGVRTRSNTILTGQTHFYLDISTLTEALELPTLGEHAGLSSSLDPLLTESSFTIHDTASPFEIIDLDPSSTQYTEDDLLDIFPDIGDRLQLRFTRPRQPTSTTVPNLTGAFGDSVVNTGSGIYLHIPEDHSTPRIPTIIDWTSIMFPQASHISSFDFLLHPSALRLRRKRKRSVHDDDGTIIE</sequence>
<protein>
    <recommendedName>
        <fullName evidence="15">Minor capsid protein L2</fullName>
    </recommendedName>
</protein>
<dbReference type="GO" id="GO:0019028">
    <property type="term" value="C:viral capsid"/>
    <property type="evidence" value="ECO:0007669"/>
    <property type="project" value="UniProtKB-UniRule"/>
</dbReference>
<keyword evidence="13 15" id="KW-1015">Disulfide bond</keyword>
<keyword evidence="3 15" id="KW-0167">Capsid protein</keyword>
<evidence type="ECO:0000256" key="5">
    <source>
        <dbReference type="ARBA" id="ARBA00022581"/>
    </source>
</evidence>
<comment type="similarity">
    <text evidence="15">Belongs to the papillomaviridae L2 protein family.</text>
</comment>
<keyword evidence="2 15" id="KW-0597">Phosphoprotein</keyword>
<keyword evidence="10" id="KW-1039">Host endosome</keyword>
<evidence type="ECO:0000256" key="4">
    <source>
        <dbReference type="ARBA" id="ARBA00022562"/>
    </source>
</evidence>
<keyword evidence="14 15" id="KW-1160">Virus entry into host cell</keyword>
<feature type="disulfide bond" evidence="15">
    <location>
        <begin position="18"/>
        <end position="24"/>
    </location>
</feature>
<evidence type="ECO:0000313" key="16">
    <source>
        <dbReference type="EMBL" id="AKE50906.1"/>
    </source>
</evidence>
<keyword evidence="7 15" id="KW-0946">Virion</keyword>
<proteinExistence type="inferred from homology"/>
<keyword evidence="9 15" id="KW-1177">Microtubular inwards viral transport</keyword>
<dbReference type="HAMAP" id="MF_04003">
    <property type="entry name" value="PPV_L2"/>
    <property type="match status" value="1"/>
</dbReference>
<dbReference type="GO" id="GO:0003677">
    <property type="term" value="F:DNA binding"/>
    <property type="evidence" value="ECO:0007669"/>
    <property type="project" value="UniProtKB-UniRule"/>
</dbReference>